<evidence type="ECO:0000256" key="8">
    <source>
        <dbReference type="ARBA" id="ARBA00022989"/>
    </source>
</evidence>
<feature type="domain" description="HAMP" evidence="13">
    <location>
        <begin position="205"/>
        <end position="257"/>
    </location>
</feature>
<dbReference type="PROSITE" id="PS50109">
    <property type="entry name" value="HIS_KIN"/>
    <property type="match status" value="1"/>
</dbReference>
<sequence>MQPPPHKRRHAPSLRALLLWPSLVLATVGLLVIVIWAGLWIQRLFISQAEQELEIEAFLIANALRDPLENYLSAQFPSGRPLGNLVLSYAADTGARIIITLPDGRIVFSSEANVPFDHLPLTTELQAALAQSEQHDIRPDDFGTGEQRLYAAAPIVGEDGIIGLVQLSIPYAPIQQQIWSVWVRTGSMAALVIGALTLALLWLARTLSAPIIHLTTVAERMAQGHLDTPITPKGPAEIQRLALAFATMAQRIREMLAQQQQFAAHAAHELRSPLASIRLRLEMIQRMAANGQSEQIQQYLRDTETQLTHLETLVNDLLLLASLEKAEETARQPIDLAPLLYELVDEMAAELRQHRLRVEMDVPPHLPPIAGHPSHVRVALGNVLDNAIKYSPDGQRIAIRARETSEHLIIEVQDWGMGIAPEEMPHLFDRFYRSKAVRGANIRGTGLGLALVKAIVEQHHGRVEVESEPGKGTTFRFIFPLASMSEPARAHKS</sequence>
<evidence type="ECO:0000256" key="5">
    <source>
        <dbReference type="ARBA" id="ARBA00022679"/>
    </source>
</evidence>
<dbReference type="Proteomes" id="UP000050502">
    <property type="component" value="Unassembled WGS sequence"/>
</dbReference>
<dbReference type="Pfam" id="PF00672">
    <property type="entry name" value="HAMP"/>
    <property type="match status" value="1"/>
</dbReference>
<dbReference type="Pfam" id="PF02518">
    <property type="entry name" value="HATPase_c"/>
    <property type="match status" value="1"/>
</dbReference>
<keyword evidence="9" id="KW-0902">Two-component regulatory system</keyword>
<evidence type="ECO:0000256" key="1">
    <source>
        <dbReference type="ARBA" id="ARBA00000085"/>
    </source>
</evidence>
<dbReference type="InterPro" id="IPR003661">
    <property type="entry name" value="HisK_dim/P_dom"/>
</dbReference>
<dbReference type="PROSITE" id="PS50885">
    <property type="entry name" value="HAMP"/>
    <property type="match status" value="1"/>
</dbReference>
<dbReference type="InterPro" id="IPR003594">
    <property type="entry name" value="HATPase_dom"/>
</dbReference>
<keyword evidence="5" id="KW-0808">Transferase</keyword>
<keyword evidence="8 11" id="KW-1133">Transmembrane helix</keyword>
<dbReference type="InterPro" id="IPR036890">
    <property type="entry name" value="HATPase_C_sf"/>
</dbReference>
<dbReference type="SUPFAM" id="SSF47384">
    <property type="entry name" value="Homodimeric domain of signal transducing histidine kinase"/>
    <property type="match status" value="1"/>
</dbReference>
<feature type="transmembrane region" description="Helical" evidence="11">
    <location>
        <begin position="181"/>
        <end position="204"/>
    </location>
</feature>
<dbReference type="SMART" id="SM00387">
    <property type="entry name" value="HATPase_c"/>
    <property type="match status" value="1"/>
</dbReference>
<evidence type="ECO:0000313" key="15">
    <source>
        <dbReference type="Proteomes" id="UP000050502"/>
    </source>
</evidence>
<feature type="transmembrane region" description="Helical" evidence="11">
    <location>
        <begin position="20"/>
        <end position="41"/>
    </location>
</feature>
<name>A0A0P6Y7P5_9CHLR</name>
<dbReference type="Gene3D" id="1.10.287.130">
    <property type="match status" value="1"/>
</dbReference>
<evidence type="ECO:0000256" key="7">
    <source>
        <dbReference type="ARBA" id="ARBA00022777"/>
    </source>
</evidence>
<comment type="catalytic activity">
    <reaction evidence="1">
        <text>ATP + protein L-histidine = ADP + protein N-phospho-L-histidine.</text>
        <dbReference type="EC" id="2.7.13.3"/>
    </reaction>
</comment>
<dbReference type="SUPFAM" id="SSF158472">
    <property type="entry name" value="HAMP domain-like"/>
    <property type="match status" value="1"/>
</dbReference>
<evidence type="ECO:0000256" key="11">
    <source>
        <dbReference type="SAM" id="Phobius"/>
    </source>
</evidence>
<protein>
    <recommendedName>
        <fullName evidence="3">histidine kinase</fullName>
        <ecNumber evidence="3">2.7.13.3</ecNumber>
    </recommendedName>
</protein>
<dbReference type="SUPFAM" id="SSF55874">
    <property type="entry name" value="ATPase domain of HSP90 chaperone/DNA topoisomerase II/histidine kinase"/>
    <property type="match status" value="1"/>
</dbReference>
<dbReference type="InterPro" id="IPR050428">
    <property type="entry name" value="TCS_sensor_his_kinase"/>
</dbReference>
<dbReference type="EC" id="2.7.13.3" evidence="3"/>
<dbReference type="CDD" id="cd00082">
    <property type="entry name" value="HisKA"/>
    <property type="match status" value="1"/>
</dbReference>
<dbReference type="GO" id="GO:0005886">
    <property type="term" value="C:plasma membrane"/>
    <property type="evidence" value="ECO:0007669"/>
    <property type="project" value="TreeGrafter"/>
</dbReference>
<dbReference type="CDD" id="cd06225">
    <property type="entry name" value="HAMP"/>
    <property type="match status" value="1"/>
</dbReference>
<reference evidence="14 15" key="1">
    <citation type="submission" date="2015-07" db="EMBL/GenBank/DDBJ databases">
        <title>Whole genome sequence of Ardenticatena maritima DSM 23922.</title>
        <authorList>
            <person name="Hemp J."/>
            <person name="Ward L.M."/>
            <person name="Pace L.A."/>
            <person name="Fischer W.W."/>
        </authorList>
    </citation>
    <scope>NUCLEOTIDE SEQUENCE [LARGE SCALE GENOMIC DNA]</scope>
    <source>
        <strain evidence="14 15">110S</strain>
    </source>
</reference>
<dbReference type="SMART" id="SM00388">
    <property type="entry name" value="HisKA"/>
    <property type="match status" value="1"/>
</dbReference>
<dbReference type="PANTHER" id="PTHR45436">
    <property type="entry name" value="SENSOR HISTIDINE KINASE YKOH"/>
    <property type="match status" value="1"/>
</dbReference>
<dbReference type="EMBL" id="LGKN01000005">
    <property type="protein sequence ID" value="KPL88007.1"/>
    <property type="molecule type" value="Genomic_DNA"/>
</dbReference>
<evidence type="ECO:0000259" key="12">
    <source>
        <dbReference type="PROSITE" id="PS50109"/>
    </source>
</evidence>
<accession>A0A0P6Y7P5</accession>
<dbReference type="FunFam" id="3.30.565.10:FF:000006">
    <property type="entry name" value="Sensor histidine kinase WalK"/>
    <property type="match status" value="1"/>
</dbReference>
<comment type="subcellular location">
    <subcellularLocation>
        <location evidence="2">Membrane</location>
    </subcellularLocation>
</comment>
<evidence type="ECO:0000256" key="10">
    <source>
        <dbReference type="ARBA" id="ARBA00023136"/>
    </source>
</evidence>
<organism evidence="14 15">
    <name type="scientific">Ardenticatena maritima</name>
    <dbReference type="NCBI Taxonomy" id="872965"/>
    <lineage>
        <taxon>Bacteria</taxon>
        <taxon>Bacillati</taxon>
        <taxon>Chloroflexota</taxon>
        <taxon>Ardenticatenia</taxon>
        <taxon>Ardenticatenales</taxon>
        <taxon>Ardenticatenaceae</taxon>
        <taxon>Ardenticatena</taxon>
    </lineage>
</organism>
<keyword evidence="6 11" id="KW-0812">Transmembrane</keyword>
<evidence type="ECO:0000256" key="3">
    <source>
        <dbReference type="ARBA" id="ARBA00012438"/>
    </source>
</evidence>
<dbReference type="InterPro" id="IPR003660">
    <property type="entry name" value="HAMP_dom"/>
</dbReference>
<gene>
    <name evidence="14" type="ORF">SE16_10870</name>
</gene>
<dbReference type="Gene3D" id="6.10.340.10">
    <property type="match status" value="1"/>
</dbReference>
<feature type="domain" description="Histidine kinase" evidence="12">
    <location>
        <begin position="265"/>
        <end position="483"/>
    </location>
</feature>
<evidence type="ECO:0000256" key="9">
    <source>
        <dbReference type="ARBA" id="ARBA00023012"/>
    </source>
</evidence>
<evidence type="ECO:0000259" key="13">
    <source>
        <dbReference type="PROSITE" id="PS50885"/>
    </source>
</evidence>
<dbReference type="RefSeq" id="WP_054493436.1">
    <property type="nucleotide sequence ID" value="NZ_BBZA01000179.1"/>
</dbReference>
<dbReference type="AlphaFoldDB" id="A0A0P6Y7P5"/>
<evidence type="ECO:0000256" key="2">
    <source>
        <dbReference type="ARBA" id="ARBA00004370"/>
    </source>
</evidence>
<dbReference type="OrthoDB" id="151985at2"/>
<dbReference type="PANTHER" id="PTHR45436:SF5">
    <property type="entry name" value="SENSOR HISTIDINE KINASE TRCS"/>
    <property type="match status" value="1"/>
</dbReference>
<evidence type="ECO:0000256" key="6">
    <source>
        <dbReference type="ARBA" id="ARBA00022692"/>
    </source>
</evidence>
<dbReference type="Gene3D" id="3.30.565.10">
    <property type="entry name" value="Histidine kinase-like ATPase, C-terminal domain"/>
    <property type="match status" value="1"/>
</dbReference>
<evidence type="ECO:0000256" key="4">
    <source>
        <dbReference type="ARBA" id="ARBA00022553"/>
    </source>
</evidence>
<keyword evidence="7" id="KW-0418">Kinase</keyword>
<comment type="caution">
    <text evidence="14">The sequence shown here is derived from an EMBL/GenBank/DDBJ whole genome shotgun (WGS) entry which is preliminary data.</text>
</comment>
<dbReference type="SMART" id="SM00304">
    <property type="entry name" value="HAMP"/>
    <property type="match status" value="1"/>
</dbReference>
<proteinExistence type="predicted"/>
<dbReference type="InterPro" id="IPR004358">
    <property type="entry name" value="Sig_transdc_His_kin-like_C"/>
</dbReference>
<dbReference type="InterPro" id="IPR005467">
    <property type="entry name" value="His_kinase_dom"/>
</dbReference>
<keyword evidence="10 11" id="KW-0472">Membrane</keyword>
<dbReference type="PRINTS" id="PR00344">
    <property type="entry name" value="BCTRLSENSOR"/>
</dbReference>
<keyword evidence="4" id="KW-0597">Phosphoprotein</keyword>
<dbReference type="Pfam" id="PF00512">
    <property type="entry name" value="HisKA"/>
    <property type="match status" value="1"/>
</dbReference>
<evidence type="ECO:0000313" key="14">
    <source>
        <dbReference type="EMBL" id="KPL88007.1"/>
    </source>
</evidence>
<dbReference type="InterPro" id="IPR036097">
    <property type="entry name" value="HisK_dim/P_sf"/>
</dbReference>
<dbReference type="GO" id="GO:0000155">
    <property type="term" value="F:phosphorelay sensor kinase activity"/>
    <property type="evidence" value="ECO:0007669"/>
    <property type="project" value="InterPro"/>
</dbReference>